<keyword evidence="6" id="KW-1185">Reference proteome</keyword>
<dbReference type="SUPFAM" id="SSF46785">
    <property type="entry name" value="Winged helix' DNA-binding domain"/>
    <property type="match status" value="1"/>
</dbReference>
<evidence type="ECO:0000256" key="3">
    <source>
        <dbReference type="ARBA" id="ARBA00023163"/>
    </source>
</evidence>
<name>A0ABV6GH16_9BACI</name>
<dbReference type="InterPro" id="IPR036390">
    <property type="entry name" value="WH_DNA-bd_sf"/>
</dbReference>
<dbReference type="InterPro" id="IPR037171">
    <property type="entry name" value="NagB/RpiA_transferase-like"/>
</dbReference>
<organism evidence="5 6">
    <name type="scientific">Metabacillus herbersteinensis</name>
    <dbReference type="NCBI Taxonomy" id="283816"/>
    <lineage>
        <taxon>Bacteria</taxon>
        <taxon>Bacillati</taxon>
        <taxon>Bacillota</taxon>
        <taxon>Bacilli</taxon>
        <taxon>Bacillales</taxon>
        <taxon>Bacillaceae</taxon>
        <taxon>Metabacillus</taxon>
    </lineage>
</organism>
<sequence length="259" mass="29299">METNLPWFGNERQAHIYKLIDELGNIKVSDMSKRFNVTEETIRRDLERMEKEGLLTRVHGGAVPLKKSDTEIPVLKRQNKLVMEKEAIASKAATFIEDGDIIALDSSTTTLRMTKHIKAKDVTVITNSVAVTLELANQKDITVITIGGYLLQDSMSFVGISTQKVIEDYHVDKFFFSCTGFDVNRGISEVHEMQAQIKKKFIAISDKLFLLCDYSKYGIKSLVRIDDLPNIDYLITDHKMAVNDVRNIRNLGVNTILAD</sequence>
<dbReference type="GO" id="GO:0003677">
    <property type="term" value="F:DNA binding"/>
    <property type="evidence" value="ECO:0007669"/>
    <property type="project" value="UniProtKB-KW"/>
</dbReference>
<dbReference type="Pfam" id="PF00455">
    <property type="entry name" value="DeoRC"/>
    <property type="match status" value="1"/>
</dbReference>
<dbReference type="InterPro" id="IPR018356">
    <property type="entry name" value="Tscrpt_reg_HTH_DeoR_CS"/>
</dbReference>
<feature type="domain" description="HTH deoR-type" evidence="4">
    <location>
        <begin position="9"/>
        <end position="64"/>
    </location>
</feature>
<dbReference type="InterPro" id="IPR036388">
    <property type="entry name" value="WH-like_DNA-bd_sf"/>
</dbReference>
<evidence type="ECO:0000259" key="4">
    <source>
        <dbReference type="PROSITE" id="PS51000"/>
    </source>
</evidence>
<dbReference type="PROSITE" id="PS51000">
    <property type="entry name" value="HTH_DEOR_2"/>
    <property type="match status" value="1"/>
</dbReference>
<dbReference type="InterPro" id="IPR001034">
    <property type="entry name" value="DeoR_HTH"/>
</dbReference>
<dbReference type="InterPro" id="IPR014036">
    <property type="entry name" value="DeoR-like_C"/>
</dbReference>
<dbReference type="EMBL" id="JBHLVO010000013">
    <property type="protein sequence ID" value="MFC0272830.1"/>
    <property type="molecule type" value="Genomic_DNA"/>
</dbReference>
<dbReference type="Pfam" id="PF08220">
    <property type="entry name" value="HTH_DeoR"/>
    <property type="match status" value="1"/>
</dbReference>
<keyword evidence="3" id="KW-0804">Transcription</keyword>
<dbReference type="Proteomes" id="UP001589854">
    <property type="component" value="Unassembled WGS sequence"/>
</dbReference>
<dbReference type="PANTHER" id="PTHR30363">
    <property type="entry name" value="HTH-TYPE TRANSCRIPTIONAL REGULATOR SRLR-RELATED"/>
    <property type="match status" value="1"/>
</dbReference>
<protein>
    <submittedName>
        <fullName evidence="5">DeoR/GlpR family DNA-binding transcription regulator</fullName>
    </submittedName>
</protein>
<comment type="caution">
    <text evidence="5">The sequence shown here is derived from an EMBL/GenBank/DDBJ whole genome shotgun (WGS) entry which is preliminary data.</text>
</comment>
<evidence type="ECO:0000256" key="2">
    <source>
        <dbReference type="ARBA" id="ARBA00023125"/>
    </source>
</evidence>
<dbReference type="RefSeq" id="WP_378935539.1">
    <property type="nucleotide sequence ID" value="NZ_JBHLVO010000013.1"/>
</dbReference>
<keyword evidence="2 5" id="KW-0238">DNA-binding</keyword>
<dbReference type="Gene3D" id="3.40.50.1360">
    <property type="match status" value="1"/>
</dbReference>
<keyword evidence="1" id="KW-0805">Transcription regulation</keyword>
<evidence type="ECO:0000313" key="6">
    <source>
        <dbReference type="Proteomes" id="UP001589854"/>
    </source>
</evidence>
<dbReference type="SMART" id="SM00420">
    <property type="entry name" value="HTH_DEOR"/>
    <property type="match status" value="1"/>
</dbReference>
<dbReference type="PANTHER" id="PTHR30363:SF44">
    <property type="entry name" value="AGA OPERON TRANSCRIPTIONAL REPRESSOR-RELATED"/>
    <property type="match status" value="1"/>
</dbReference>
<gene>
    <name evidence="5" type="ORF">ACFFIX_15455</name>
</gene>
<dbReference type="SUPFAM" id="SSF100950">
    <property type="entry name" value="NagB/RpiA/CoA transferase-like"/>
    <property type="match status" value="1"/>
</dbReference>
<accession>A0ABV6GH16</accession>
<dbReference type="PRINTS" id="PR00037">
    <property type="entry name" value="HTHLACR"/>
</dbReference>
<proteinExistence type="predicted"/>
<dbReference type="SMART" id="SM01134">
    <property type="entry name" value="DeoRC"/>
    <property type="match status" value="1"/>
</dbReference>
<dbReference type="InterPro" id="IPR050313">
    <property type="entry name" value="Carb_Metab_HTH_regulators"/>
</dbReference>
<reference evidence="5 6" key="1">
    <citation type="submission" date="2024-09" db="EMBL/GenBank/DDBJ databases">
        <authorList>
            <person name="Sun Q."/>
            <person name="Mori K."/>
        </authorList>
    </citation>
    <scope>NUCLEOTIDE SEQUENCE [LARGE SCALE GENOMIC DNA]</scope>
    <source>
        <strain evidence="5 6">CCM 7228</strain>
    </source>
</reference>
<evidence type="ECO:0000256" key="1">
    <source>
        <dbReference type="ARBA" id="ARBA00023015"/>
    </source>
</evidence>
<evidence type="ECO:0000313" key="5">
    <source>
        <dbReference type="EMBL" id="MFC0272830.1"/>
    </source>
</evidence>
<dbReference type="PROSITE" id="PS00894">
    <property type="entry name" value="HTH_DEOR_1"/>
    <property type="match status" value="1"/>
</dbReference>
<dbReference type="Gene3D" id="1.10.10.10">
    <property type="entry name" value="Winged helix-like DNA-binding domain superfamily/Winged helix DNA-binding domain"/>
    <property type="match status" value="1"/>
</dbReference>